<dbReference type="STRING" id="655863.F0XSF1"/>
<dbReference type="InterPro" id="IPR009959">
    <property type="entry name" value="Cyclase_SnoaL-like"/>
</dbReference>
<dbReference type="SUPFAM" id="SSF54427">
    <property type="entry name" value="NTF2-like"/>
    <property type="match status" value="1"/>
</dbReference>
<evidence type="ECO:0000313" key="1">
    <source>
        <dbReference type="EMBL" id="EFW99212.1"/>
    </source>
</evidence>
<protein>
    <submittedName>
        <fullName evidence="1">Lea domain containing protein</fullName>
    </submittedName>
</protein>
<dbReference type="AlphaFoldDB" id="F0XSF1"/>
<dbReference type="eggNOG" id="ENOG502QWD6">
    <property type="taxonomic scope" value="Eukaryota"/>
</dbReference>
<dbReference type="RefSeq" id="XP_014168695.1">
    <property type="nucleotide sequence ID" value="XM_014313220.1"/>
</dbReference>
<dbReference type="InterPro" id="IPR032710">
    <property type="entry name" value="NTF2-like_dom_sf"/>
</dbReference>
<dbReference type="Proteomes" id="UP000007796">
    <property type="component" value="Unassembled WGS sequence"/>
</dbReference>
<sequence length="416" mass="45832">MFASSKTPAWSLPEPQLSVVRPGISLLKPLSRRGEGPGLIVLCPDAADSLTITNGVPWPLIKWAEEGYAVAEIQARAVVDAAAAVTAVHDALRALSDCNKCAPKAKVGLVAYSALLWNSVAAAIPQFTEVAGAVIYAEASEQATVSVSATPRLLHLGGPSSAGRAMERSEGLTQYRYPNTKSYRFAIPFQDDFDYSAEAVAHTRSLTFLKPLVSGPFFDLETLWEEHTFYEFEDRSVEHTMSTMVQEPYVNHIPTITGGIGRADLTSFYGNHFIFTNPQNAAMELVSRTIGIDRVIDEFLYKFTHDSIIDWLLPGIPPTGKWVEVPFTAVVNIRGDRLYHEHIAWDQGTLLAQLGLLPEYLPFPYPVPGKAPSSKDEPERKYEYRLPVAGIETAAKLRDKNSGPSNKMFEFAVREC</sequence>
<dbReference type="EMBL" id="GL629997">
    <property type="protein sequence ID" value="EFW99212.1"/>
    <property type="molecule type" value="Genomic_DNA"/>
</dbReference>
<accession>F0XSF1</accession>
<dbReference type="PANTHER" id="PTHR38436">
    <property type="entry name" value="POLYKETIDE CYCLASE SNOAL-LIKE DOMAIN"/>
    <property type="match status" value="1"/>
</dbReference>
<organism evidence="2">
    <name type="scientific">Grosmannia clavigera (strain kw1407 / UAMH 11150)</name>
    <name type="common">Blue stain fungus</name>
    <name type="synonym">Graphiocladiella clavigera</name>
    <dbReference type="NCBI Taxonomy" id="655863"/>
    <lineage>
        <taxon>Eukaryota</taxon>
        <taxon>Fungi</taxon>
        <taxon>Dikarya</taxon>
        <taxon>Ascomycota</taxon>
        <taxon>Pezizomycotina</taxon>
        <taxon>Sordariomycetes</taxon>
        <taxon>Sordariomycetidae</taxon>
        <taxon>Ophiostomatales</taxon>
        <taxon>Ophiostomataceae</taxon>
        <taxon>Leptographium</taxon>
    </lineage>
</organism>
<keyword evidence="2" id="KW-1185">Reference proteome</keyword>
<name>F0XSF1_GROCL</name>
<dbReference type="OrthoDB" id="5440at2759"/>
<dbReference type="GO" id="GO:0030638">
    <property type="term" value="P:polyketide metabolic process"/>
    <property type="evidence" value="ECO:0007669"/>
    <property type="project" value="InterPro"/>
</dbReference>
<dbReference type="GeneID" id="25978977"/>
<dbReference type="Gene3D" id="3.10.450.50">
    <property type="match status" value="1"/>
</dbReference>
<dbReference type="PANTHER" id="PTHR38436:SF3">
    <property type="entry name" value="CARBOXYMETHYLENEBUTENOLIDASE-RELATED"/>
    <property type="match status" value="1"/>
</dbReference>
<dbReference type="InParanoid" id="F0XSF1"/>
<proteinExistence type="predicted"/>
<reference evidence="1 2" key="1">
    <citation type="journal article" date="2011" name="Proc. Natl. Acad. Sci. U.S.A.">
        <title>Genome and transcriptome analyses of the mountain pine beetle-fungal symbiont Grosmannia clavigera, a lodgepole pine pathogen.</title>
        <authorList>
            <person name="DiGuistini S."/>
            <person name="Wang Y."/>
            <person name="Liao N.Y."/>
            <person name="Taylor G."/>
            <person name="Tanguay P."/>
            <person name="Feau N."/>
            <person name="Henrissat B."/>
            <person name="Chan S.K."/>
            <person name="Hesse-Orce U."/>
            <person name="Alamouti S.M."/>
            <person name="Tsui C.K.M."/>
            <person name="Docking R.T."/>
            <person name="Levasseur A."/>
            <person name="Haridas S."/>
            <person name="Robertson G."/>
            <person name="Birol I."/>
            <person name="Holt R.A."/>
            <person name="Marra M.A."/>
            <person name="Hamelin R.C."/>
            <person name="Hirst M."/>
            <person name="Jones S.J.M."/>
            <person name="Bohlmann J."/>
            <person name="Breuil C."/>
        </authorList>
    </citation>
    <scope>NUCLEOTIDE SEQUENCE [LARGE SCALE GENOMIC DNA]</scope>
    <source>
        <strain evidence="2">kw1407 / UAMH 11150</strain>
    </source>
</reference>
<evidence type="ECO:0000313" key="2">
    <source>
        <dbReference type="Proteomes" id="UP000007796"/>
    </source>
</evidence>
<gene>
    <name evidence="1" type="ORF">CMQ_5633</name>
</gene>
<dbReference type="HOGENOM" id="CLU_032662_0_0_1"/>